<dbReference type="Gene3D" id="1.10.220.160">
    <property type="match status" value="1"/>
</dbReference>
<dbReference type="Gene3D" id="2.170.270.10">
    <property type="entry name" value="SET domain"/>
    <property type="match status" value="1"/>
</dbReference>
<name>A0A194Q4C9_PAPXU</name>
<dbReference type="GO" id="GO:0008276">
    <property type="term" value="F:protein methyltransferase activity"/>
    <property type="evidence" value="ECO:0007669"/>
    <property type="project" value="UniProtKB-ARBA"/>
</dbReference>
<dbReference type="EMBL" id="KQ459562">
    <property type="protein sequence ID" value="KPI99864.1"/>
    <property type="molecule type" value="Genomic_DNA"/>
</dbReference>
<dbReference type="GO" id="GO:0008757">
    <property type="term" value="F:S-adenosylmethionine-dependent methyltransferase activity"/>
    <property type="evidence" value="ECO:0007669"/>
    <property type="project" value="UniProtKB-ARBA"/>
</dbReference>
<dbReference type="AlphaFoldDB" id="A0A194Q4C9"/>
<dbReference type="GO" id="GO:0008170">
    <property type="term" value="F:N-methyltransferase activity"/>
    <property type="evidence" value="ECO:0007669"/>
    <property type="project" value="UniProtKB-ARBA"/>
</dbReference>
<dbReference type="PANTHER" id="PTHR46455">
    <property type="entry name" value="SET AND MYND DOMAIN CONTAINING, ARTHROPOD-SPECIFIC, MEMBER 4, ISOFORM A"/>
    <property type="match status" value="1"/>
</dbReference>
<dbReference type="SUPFAM" id="SSF82199">
    <property type="entry name" value="SET domain"/>
    <property type="match status" value="1"/>
</dbReference>
<accession>A0A194Q4C9</accession>
<evidence type="ECO:0000313" key="2">
    <source>
        <dbReference type="EMBL" id="KPI99864.1"/>
    </source>
</evidence>
<gene>
    <name evidence="2" type="ORF">RR46_04838</name>
</gene>
<proteinExistence type="predicted"/>
<dbReference type="CDD" id="cd20071">
    <property type="entry name" value="SET_SMYD"/>
    <property type="match status" value="1"/>
</dbReference>
<dbReference type="PANTHER" id="PTHR46455:SF6">
    <property type="entry name" value="RE22408P-RELATED"/>
    <property type="match status" value="1"/>
</dbReference>
<reference evidence="2 3" key="1">
    <citation type="journal article" date="2015" name="Nat. Commun.">
        <title>Outbred genome sequencing and CRISPR/Cas9 gene editing in butterflies.</title>
        <authorList>
            <person name="Li X."/>
            <person name="Fan D."/>
            <person name="Zhang W."/>
            <person name="Liu G."/>
            <person name="Zhang L."/>
            <person name="Zhao L."/>
            <person name="Fang X."/>
            <person name="Chen L."/>
            <person name="Dong Y."/>
            <person name="Chen Y."/>
            <person name="Ding Y."/>
            <person name="Zhao R."/>
            <person name="Feng M."/>
            <person name="Zhu Y."/>
            <person name="Feng Y."/>
            <person name="Jiang X."/>
            <person name="Zhu D."/>
            <person name="Xiang H."/>
            <person name="Feng X."/>
            <person name="Li S."/>
            <person name="Wang J."/>
            <person name="Zhang G."/>
            <person name="Kronforst M.R."/>
            <person name="Wang W."/>
        </authorList>
    </citation>
    <scope>NUCLEOTIDE SEQUENCE [LARGE SCALE GENOMIC DNA]</scope>
    <source>
        <strain evidence="2">Ya'a_city_454_Px</strain>
        <tissue evidence="2">Whole body</tissue>
    </source>
</reference>
<dbReference type="Gene3D" id="6.10.140.2220">
    <property type="match status" value="1"/>
</dbReference>
<dbReference type="InterPro" id="IPR001214">
    <property type="entry name" value="SET_dom"/>
</dbReference>
<organism evidence="2 3">
    <name type="scientific">Papilio xuthus</name>
    <name type="common">Asian swallowtail butterfly</name>
    <dbReference type="NCBI Taxonomy" id="66420"/>
    <lineage>
        <taxon>Eukaryota</taxon>
        <taxon>Metazoa</taxon>
        <taxon>Ecdysozoa</taxon>
        <taxon>Arthropoda</taxon>
        <taxon>Hexapoda</taxon>
        <taxon>Insecta</taxon>
        <taxon>Pterygota</taxon>
        <taxon>Neoptera</taxon>
        <taxon>Endopterygota</taxon>
        <taxon>Lepidoptera</taxon>
        <taxon>Glossata</taxon>
        <taxon>Ditrysia</taxon>
        <taxon>Papilionoidea</taxon>
        <taxon>Papilionidae</taxon>
        <taxon>Papilioninae</taxon>
        <taxon>Papilio</taxon>
    </lineage>
</organism>
<evidence type="ECO:0000313" key="3">
    <source>
        <dbReference type="Proteomes" id="UP000053268"/>
    </source>
</evidence>
<dbReference type="STRING" id="66420.A0A194Q4C9"/>
<protein>
    <submittedName>
        <fullName evidence="2">Protein msta, isoform A</fullName>
    </submittedName>
</protein>
<dbReference type="PROSITE" id="PS50280">
    <property type="entry name" value="SET"/>
    <property type="match status" value="1"/>
</dbReference>
<evidence type="ECO:0000259" key="1">
    <source>
        <dbReference type="PROSITE" id="PS50280"/>
    </source>
</evidence>
<sequence length="520" mass="58918">MSAKYEVKVSERLGRYIVAAKDLKAGESILSDNPFILGPSNDTSLVCYNCYLPLMSKFVVCKLCTVVPICPGDGCPQNLPKWHTEYECDFFRTLKLKRAVNPMTMVQNVGFLLVLRAILKKDVDKTSWQEFLQLETHLNVRKGTSVWEYCENTYKFIQSLGLLDNSEDDNLVQKVCAAIDVNSFEVRGPPVPAIGCSEILRGVYLKAALMAHDCVANTHIAINDGNVLVCHASTDIKKGETIYYNYTDPLKGTAIRQQHLLVGKYFKCTCKRCQDVTEMGTYMSSALCLACKTGYISEISNEKWTCHSCDSEYESSEIRRKVQCCSDKLAVINKKDEKELEEYIKNISLVLAPNHYLLLDAKQRLAGILRDAINSQPRPTKKMMRRKIELCKELLPVLEKLTPKICRIKAITLYELHATMAQLAKKLFDGREINGSQYLEELQNAEKCLKKSLEMLLIEPRNSPEGELCAKALEDYRELKNSISGLMLGYTLRATPLLTEEIKAQFRLTKTFNVGNMFLK</sequence>
<dbReference type="InterPro" id="IPR053010">
    <property type="entry name" value="SET_SmydA-8"/>
</dbReference>
<dbReference type="Proteomes" id="UP000053268">
    <property type="component" value="Unassembled WGS sequence"/>
</dbReference>
<feature type="domain" description="SET" evidence="1">
    <location>
        <begin position="3"/>
        <end position="247"/>
    </location>
</feature>
<dbReference type="Pfam" id="PF00856">
    <property type="entry name" value="SET"/>
    <property type="match status" value="1"/>
</dbReference>
<dbReference type="InterPro" id="IPR046341">
    <property type="entry name" value="SET_dom_sf"/>
</dbReference>
<keyword evidence="3" id="KW-1185">Reference proteome</keyword>